<name>A0A8S9U2Y7_PHYIN</name>
<feature type="region of interest" description="Disordered" evidence="1">
    <location>
        <begin position="450"/>
        <end position="503"/>
    </location>
</feature>
<feature type="compositionally biased region" description="Basic and acidic residues" evidence="1">
    <location>
        <begin position="477"/>
        <end position="490"/>
    </location>
</feature>
<protein>
    <submittedName>
        <fullName evidence="2">Uncharacterized protein</fullName>
    </submittedName>
</protein>
<comment type="caution">
    <text evidence="2">The sequence shown here is derived from an EMBL/GenBank/DDBJ whole genome shotgun (WGS) entry which is preliminary data.</text>
</comment>
<feature type="region of interest" description="Disordered" evidence="1">
    <location>
        <begin position="245"/>
        <end position="282"/>
    </location>
</feature>
<reference evidence="2" key="1">
    <citation type="submission" date="2020-03" db="EMBL/GenBank/DDBJ databases">
        <title>Hybrid Assembly of Korean Phytophthora infestans isolates.</title>
        <authorList>
            <person name="Prokchorchik M."/>
            <person name="Lee Y."/>
            <person name="Seo J."/>
            <person name="Cho J.-H."/>
            <person name="Park Y.-E."/>
            <person name="Jang D.-C."/>
            <person name="Im J.-S."/>
            <person name="Choi J.-G."/>
            <person name="Park H.-J."/>
            <person name="Lee G.-B."/>
            <person name="Lee Y.-G."/>
            <person name="Hong S.-Y."/>
            <person name="Cho K."/>
            <person name="Sohn K.H."/>
        </authorList>
    </citation>
    <scope>NUCLEOTIDE SEQUENCE</scope>
    <source>
        <strain evidence="2">KR_2_A2</strain>
    </source>
</reference>
<dbReference type="Proteomes" id="UP000704712">
    <property type="component" value="Unassembled WGS sequence"/>
</dbReference>
<accession>A0A8S9U2Y7</accession>
<evidence type="ECO:0000313" key="3">
    <source>
        <dbReference type="Proteomes" id="UP000704712"/>
    </source>
</evidence>
<organism evidence="2 3">
    <name type="scientific">Phytophthora infestans</name>
    <name type="common">Potato late blight agent</name>
    <name type="synonym">Botrytis infestans</name>
    <dbReference type="NCBI Taxonomy" id="4787"/>
    <lineage>
        <taxon>Eukaryota</taxon>
        <taxon>Sar</taxon>
        <taxon>Stramenopiles</taxon>
        <taxon>Oomycota</taxon>
        <taxon>Peronosporomycetes</taxon>
        <taxon>Peronosporales</taxon>
        <taxon>Peronosporaceae</taxon>
        <taxon>Phytophthora</taxon>
    </lineage>
</organism>
<gene>
    <name evidence="2" type="ORF">GN958_ATG15538</name>
</gene>
<dbReference type="EMBL" id="JAACNO010002176">
    <property type="protein sequence ID" value="KAF4135276.1"/>
    <property type="molecule type" value="Genomic_DNA"/>
</dbReference>
<proteinExistence type="predicted"/>
<evidence type="ECO:0000313" key="2">
    <source>
        <dbReference type="EMBL" id="KAF4135276.1"/>
    </source>
</evidence>
<feature type="compositionally biased region" description="Polar residues" evidence="1">
    <location>
        <begin position="245"/>
        <end position="260"/>
    </location>
</feature>
<dbReference type="AlphaFoldDB" id="A0A8S9U2Y7"/>
<sequence length="614" mass="66659">MAVLPTVPLSQHQLSRNVRLVTVIRSAMVRVGSWRSLALLVLCHSQHTEASVSIFERNAEPTTFVTSSATLNSGPVWLVLPMLLDVQPVLLKVDVTRHVPAQVQSFCREHGVNATRCEGAIREALEEVVNFQMFCKKPTAESALPGFIVTKNVLIENAEAASASWWQNDPEDVAIDFCGFAQAKAGEKCAEALEKALHLSFEWMLALSPCEQQAKADDAATASDSETSSFAERLATVEEMIAALQTTSSVTQEETVNENPSAEGGSIEEISAESTGSEEDNVDFQETTALKGNVDQLRAGIERAGLIRNEYDAGQDSAAIREEISLNSSERLSTDAHEGLQQATDAEIFETLAKKIGVNEGGITDTNGSCEGSSTPSRIGEDVDSQKSWKVGAALVLALSILYVAVDLVLHCVHFMAGHLGAPKQLARVVLHDILLLLGGGPGSTFKLTYKGNTDGNTDVKKPSTRRSKVASSTGELKPKREVKSAEQKTLDGSLKVQETPHHPSPSFTCVAMMLSITNDSIALPHDTQSFVQDSNEALRIIQKKYQQELTAAQRIQKAWKTAQCKVLLKHDWTTFSNATAEKSDSNTPIYRPAGTERVTTNLRRFVPTPLPPR</sequence>
<feature type="compositionally biased region" description="Low complexity" evidence="1">
    <location>
        <begin position="261"/>
        <end position="275"/>
    </location>
</feature>
<evidence type="ECO:0000256" key="1">
    <source>
        <dbReference type="SAM" id="MobiDB-lite"/>
    </source>
</evidence>